<evidence type="ECO:0000256" key="3">
    <source>
        <dbReference type="ARBA" id="ARBA00022676"/>
    </source>
</evidence>
<protein>
    <recommendedName>
        <fullName evidence="10">Hexosyltransferase</fullName>
        <ecNumber evidence="10">2.4.1.-</ecNumber>
    </recommendedName>
</protein>
<gene>
    <name evidence="11" type="primary">LOC109078053</name>
</gene>
<organism evidence="11">
    <name type="scientific">Cyprinus carpio</name>
    <name type="common">Common carp</name>
    <dbReference type="NCBI Taxonomy" id="7962"/>
    <lineage>
        <taxon>Eukaryota</taxon>
        <taxon>Metazoa</taxon>
        <taxon>Chordata</taxon>
        <taxon>Craniata</taxon>
        <taxon>Vertebrata</taxon>
        <taxon>Euteleostomi</taxon>
        <taxon>Actinopterygii</taxon>
        <taxon>Neopterygii</taxon>
        <taxon>Teleostei</taxon>
        <taxon>Ostariophysi</taxon>
        <taxon>Cypriniformes</taxon>
        <taxon>Cyprinidae</taxon>
        <taxon>Cyprininae</taxon>
        <taxon>Cyprinus</taxon>
    </lineage>
</organism>
<evidence type="ECO:0000256" key="4">
    <source>
        <dbReference type="ARBA" id="ARBA00022679"/>
    </source>
</evidence>
<dbReference type="PANTHER" id="PTHR11214:SF378">
    <property type="entry name" value="BETA-1,3-GALACTOSYLTRANSFERASE 4"/>
    <property type="match status" value="1"/>
</dbReference>
<evidence type="ECO:0000256" key="7">
    <source>
        <dbReference type="ARBA" id="ARBA00022989"/>
    </source>
</evidence>
<evidence type="ECO:0000313" key="11">
    <source>
        <dbReference type="RefSeq" id="XP_018948909.2"/>
    </source>
</evidence>
<comment type="similarity">
    <text evidence="2 10">Belongs to the glycosyltransferase 31 family.</text>
</comment>
<evidence type="ECO:0000256" key="6">
    <source>
        <dbReference type="ARBA" id="ARBA00022968"/>
    </source>
</evidence>
<keyword evidence="6 10" id="KW-0735">Signal-anchor</keyword>
<dbReference type="InterPro" id="IPR002659">
    <property type="entry name" value="Glyco_trans_31"/>
</dbReference>
<evidence type="ECO:0000256" key="1">
    <source>
        <dbReference type="ARBA" id="ARBA00004323"/>
    </source>
</evidence>
<evidence type="ECO:0000256" key="10">
    <source>
        <dbReference type="RuleBase" id="RU363063"/>
    </source>
</evidence>
<dbReference type="GeneID" id="109078053"/>
<dbReference type="Pfam" id="PF01762">
    <property type="entry name" value="Galactosyl_T"/>
    <property type="match status" value="1"/>
</dbReference>
<evidence type="ECO:0000256" key="8">
    <source>
        <dbReference type="ARBA" id="ARBA00023034"/>
    </source>
</evidence>
<dbReference type="FunFam" id="3.90.550.50:FF:000055">
    <property type="entry name" value="Hexosyltransferase"/>
    <property type="match status" value="1"/>
</dbReference>
<dbReference type="GO" id="GO:0000139">
    <property type="term" value="C:Golgi membrane"/>
    <property type="evidence" value="ECO:0007669"/>
    <property type="project" value="UniProtKB-SubCell"/>
</dbReference>
<sequence length="373" mass="41730">MVAGYSFRIFKGHFGKRGGNLKFIHYVWITVFCISLLALLFIDVIELWVTSLGMSRAIGPHGVVLPHSIPPTRSEEYLLMPSIHVCQRAEPYLIILVATAPHNRKARQAIRDTWGGEVQVRGHQVMTLFIVGQPSDPFIGKELIEESKERGDLIQGRFIDSYGNLTLKTLSMLGWARRFCPQAHYLAKVDDDVLFNPSALLQYLNLRFKTEENDLTELYLGRVHMQVAPDHNPASKHFMSETAYAGMVFPDYCSGTAYVLSRAALLKLSLTAVSICLPRPLPPEDVFVGICAHTAGITPTHSPLFSGSLAVPYSRCCYQTMVSVHHTKPGDMVHYWKEVHSTAPCSWLGMRTSFGVCKIRALLRTLLGKDSLK</sequence>
<keyword evidence="8 10" id="KW-0333">Golgi apparatus</keyword>
<dbReference type="AlphaFoldDB" id="A0A9Q9ZG13"/>
<keyword evidence="3 10" id="KW-0328">Glycosyltransferase</keyword>
<evidence type="ECO:0000256" key="9">
    <source>
        <dbReference type="ARBA" id="ARBA00023136"/>
    </source>
</evidence>
<dbReference type="Proteomes" id="UP001155660">
    <property type="component" value="Unplaced"/>
</dbReference>
<keyword evidence="5 10" id="KW-0812">Transmembrane</keyword>
<dbReference type="PANTHER" id="PTHR11214">
    <property type="entry name" value="BETA-1,3-N-ACETYLGLUCOSAMINYLTRANSFERASE"/>
    <property type="match status" value="1"/>
</dbReference>
<dbReference type="KEGG" id="ccar:109078053"/>
<proteinExistence type="inferred from homology"/>
<feature type="transmembrane region" description="Helical" evidence="10">
    <location>
        <begin position="23"/>
        <end position="49"/>
    </location>
</feature>
<evidence type="ECO:0000256" key="5">
    <source>
        <dbReference type="ARBA" id="ARBA00022692"/>
    </source>
</evidence>
<dbReference type="RefSeq" id="XP_018948909.2">
    <property type="nucleotide sequence ID" value="XM_019093364.2"/>
</dbReference>
<keyword evidence="9 10" id="KW-0472">Membrane</keyword>
<reference evidence="11" key="1">
    <citation type="submission" date="2025-08" db="UniProtKB">
        <authorList>
            <consortium name="RefSeq"/>
        </authorList>
    </citation>
    <scope>IDENTIFICATION</scope>
    <source>
        <tissue evidence="11">Muscle</tissue>
    </source>
</reference>
<evidence type="ECO:0000256" key="2">
    <source>
        <dbReference type="ARBA" id="ARBA00008661"/>
    </source>
</evidence>
<dbReference type="GO" id="GO:0016758">
    <property type="term" value="F:hexosyltransferase activity"/>
    <property type="evidence" value="ECO:0007669"/>
    <property type="project" value="InterPro"/>
</dbReference>
<dbReference type="EC" id="2.4.1.-" evidence="10"/>
<comment type="subcellular location">
    <subcellularLocation>
        <location evidence="1 10">Golgi apparatus membrane</location>
        <topology evidence="1 10">Single-pass type II membrane protein</topology>
    </subcellularLocation>
</comment>
<dbReference type="OrthoDB" id="2139606at2759"/>
<accession>A0A9Q9ZG13</accession>
<keyword evidence="7 10" id="KW-1133">Transmembrane helix</keyword>
<keyword evidence="4" id="KW-0808">Transferase</keyword>
<name>A0A9Q9ZG13_CYPCA</name>
<dbReference type="GO" id="GO:0006493">
    <property type="term" value="P:protein O-linked glycosylation"/>
    <property type="evidence" value="ECO:0007669"/>
    <property type="project" value="TreeGrafter"/>
</dbReference>